<dbReference type="Proteomes" id="UP001498398">
    <property type="component" value="Unassembled WGS sequence"/>
</dbReference>
<feature type="region of interest" description="Disordered" evidence="1">
    <location>
        <begin position="166"/>
        <end position="207"/>
    </location>
</feature>
<gene>
    <name evidence="4" type="ORF">VKT23_011142</name>
</gene>
<reference evidence="4 5" key="1">
    <citation type="submission" date="2024-01" db="EMBL/GenBank/DDBJ databases">
        <title>A draft genome for the cacao thread blight pathogen Marasmiellus scandens.</title>
        <authorList>
            <person name="Baruah I.K."/>
            <person name="Leung J."/>
            <person name="Bukari Y."/>
            <person name="Amoako-Attah I."/>
            <person name="Meinhardt L.W."/>
            <person name="Bailey B.A."/>
            <person name="Cohen S.P."/>
        </authorList>
    </citation>
    <scope>NUCLEOTIDE SEQUENCE [LARGE SCALE GENOMIC DNA]</scope>
    <source>
        <strain evidence="4 5">GH-19</strain>
    </source>
</reference>
<feature type="transmembrane region" description="Helical" evidence="2">
    <location>
        <begin position="211"/>
        <end position="235"/>
    </location>
</feature>
<feature type="compositionally biased region" description="Low complexity" evidence="1">
    <location>
        <begin position="172"/>
        <end position="207"/>
    </location>
</feature>
<keyword evidence="2" id="KW-0812">Transmembrane</keyword>
<feature type="compositionally biased region" description="Low complexity" evidence="1">
    <location>
        <begin position="341"/>
        <end position="359"/>
    </location>
</feature>
<keyword evidence="2" id="KW-0472">Membrane</keyword>
<feature type="compositionally biased region" description="Polar residues" evidence="1">
    <location>
        <begin position="293"/>
        <end position="320"/>
    </location>
</feature>
<name>A0ABR1JE35_9AGAR</name>
<dbReference type="EMBL" id="JBANRG010000023">
    <property type="protein sequence ID" value="KAK7455270.1"/>
    <property type="molecule type" value="Genomic_DNA"/>
</dbReference>
<feature type="chain" id="PRO_5045753671" evidence="3">
    <location>
        <begin position="29"/>
        <end position="375"/>
    </location>
</feature>
<evidence type="ECO:0000313" key="4">
    <source>
        <dbReference type="EMBL" id="KAK7455270.1"/>
    </source>
</evidence>
<feature type="region of interest" description="Disordered" evidence="1">
    <location>
        <begin position="245"/>
        <end position="268"/>
    </location>
</feature>
<keyword evidence="2" id="KW-1133">Transmembrane helix</keyword>
<evidence type="ECO:0000256" key="2">
    <source>
        <dbReference type="SAM" id="Phobius"/>
    </source>
</evidence>
<keyword evidence="3" id="KW-0732">Signal</keyword>
<evidence type="ECO:0000256" key="3">
    <source>
        <dbReference type="SAM" id="SignalP"/>
    </source>
</evidence>
<feature type="region of interest" description="Disordered" evidence="1">
    <location>
        <begin position="293"/>
        <end position="375"/>
    </location>
</feature>
<dbReference type="Gene3D" id="2.60.120.260">
    <property type="entry name" value="Galactose-binding domain-like"/>
    <property type="match status" value="1"/>
</dbReference>
<proteinExistence type="predicted"/>
<sequence>MSVPTRSFFFLQVFALLLLSNVWLPVQALRNISIDNSDSVVNYSTDDWSFDDSYTSGATDHWSSLTGASATIEFTGVAVYYKVHLYPSNLHTGGLLSVDNYAATGVVMWDPDNEDYGDNFTDVWSMTGLPNGTHTLNVKFWENGDNDYISLDTILVTQLEAGDPAPDVPTFSSVQVSGSQTTSSTSSVTGSPDSASDNNGSSSSGSSNKALPIALGTVFGLLFLGASIAAGFFFYRLRKNRAARGTSGVEGNQLLPGGTAPANTHYNPYNPDGGMQQHQEVYAPIIASMAQYSSPVPPRTESSANSFHSPSPDNSGTHGPTMSRLISDPATMAYPMNAPNAPISSAMSSSQSSLHANSSRMSPGGAQLSSRLPEV</sequence>
<keyword evidence="5" id="KW-1185">Reference proteome</keyword>
<accession>A0ABR1JE35</accession>
<protein>
    <submittedName>
        <fullName evidence="4">Uncharacterized protein</fullName>
    </submittedName>
</protein>
<evidence type="ECO:0000313" key="5">
    <source>
        <dbReference type="Proteomes" id="UP001498398"/>
    </source>
</evidence>
<evidence type="ECO:0000256" key="1">
    <source>
        <dbReference type="SAM" id="MobiDB-lite"/>
    </source>
</evidence>
<feature type="signal peptide" evidence="3">
    <location>
        <begin position="1"/>
        <end position="28"/>
    </location>
</feature>
<organism evidence="4 5">
    <name type="scientific">Marasmiellus scandens</name>
    <dbReference type="NCBI Taxonomy" id="2682957"/>
    <lineage>
        <taxon>Eukaryota</taxon>
        <taxon>Fungi</taxon>
        <taxon>Dikarya</taxon>
        <taxon>Basidiomycota</taxon>
        <taxon>Agaricomycotina</taxon>
        <taxon>Agaricomycetes</taxon>
        <taxon>Agaricomycetidae</taxon>
        <taxon>Agaricales</taxon>
        <taxon>Marasmiineae</taxon>
        <taxon>Omphalotaceae</taxon>
        <taxon>Marasmiellus</taxon>
    </lineage>
</organism>
<comment type="caution">
    <text evidence="4">The sequence shown here is derived from an EMBL/GenBank/DDBJ whole genome shotgun (WGS) entry which is preliminary data.</text>
</comment>